<evidence type="ECO:0000256" key="4">
    <source>
        <dbReference type="ARBA" id="ARBA00022448"/>
    </source>
</evidence>
<feature type="transmembrane region" description="Helical" evidence="17">
    <location>
        <begin position="26"/>
        <end position="47"/>
    </location>
</feature>
<evidence type="ECO:0000256" key="1">
    <source>
        <dbReference type="ARBA" id="ARBA00004651"/>
    </source>
</evidence>
<dbReference type="InterPro" id="IPR001708">
    <property type="entry name" value="YidC/ALB3/OXA1/COX18"/>
</dbReference>
<organism evidence="19 20">
    <name type="scientific">Amycolatopsis xylanica</name>
    <dbReference type="NCBI Taxonomy" id="589385"/>
    <lineage>
        <taxon>Bacteria</taxon>
        <taxon>Bacillati</taxon>
        <taxon>Actinomycetota</taxon>
        <taxon>Actinomycetes</taxon>
        <taxon>Pseudonocardiales</taxon>
        <taxon>Pseudonocardiaceae</taxon>
        <taxon>Amycolatopsis</taxon>
    </lineage>
</organism>
<evidence type="ECO:0000256" key="16">
    <source>
        <dbReference type="RuleBase" id="RU003945"/>
    </source>
</evidence>
<dbReference type="OrthoDB" id="9780552at2"/>
<dbReference type="CDD" id="cd20070">
    <property type="entry name" value="5TM_YidC_Alb3"/>
    <property type="match status" value="1"/>
</dbReference>
<evidence type="ECO:0000313" key="20">
    <source>
        <dbReference type="Proteomes" id="UP000199515"/>
    </source>
</evidence>
<feature type="transmembrane region" description="Helical" evidence="17">
    <location>
        <begin position="152"/>
        <end position="172"/>
    </location>
</feature>
<evidence type="ECO:0000256" key="11">
    <source>
        <dbReference type="ARBA" id="ARBA00025034"/>
    </source>
</evidence>
<evidence type="ECO:0000256" key="17">
    <source>
        <dbReference type="SAM" id="Phobius"/>
    </source>
</evidence>
<accession>A0A1H3NLZ1</accession>
<evidence type="ECO:0000256" key="6">
    <source>
        <dbReference type="ARBA" id="ARBA00022692"/>
    </source>
</evidence>
<keyword evidence="6 16" id="KW-0812">Transmembrane</keyword>
<gene>
    <name evidence="19" type="ORF">SAMN05421504_107362</name>
</gene>
<evidence type="ECO:0000256" key="5">
    <source>
        <dbReference type="ARBA" id="ARBA00022475"/>
    </source>
</evidence>
<evidence type="ECO:0000256" key="8">
    <source>
        <dbReference type="ARBA" id="ARBA00022989"/>
    </source>
</evidence>
<evidence type="ECO:0000256" key="10">
    <source>
        <dbReference type="ARBA" id="ARBA00023186"/>
    </source>
</evidence>
<evidence type="ECO:0000256" key="2">
    <source>
        <dbReference type="ARBA" id="ARBA00010527"/>
    </source>
</evidence>
<reference evidence="19 20" key="1">
    <citation type="submission" date="2016-10" db="EMBL/GenBank/DDBJ databases">
        <authorList>
            <person name="de Groot N.N."/>
        </authorList>
    </citation>
    <scope>NUCLEOTIDE SEQUENCE [LARGE SCALE GENOMIC DNA]</scope>
    <source>
        <strain evidence="19 20">CPCC 202699</strain>
    </source>
</reference>
<sequence length="240" mass="26186">MFGFLDVPVSGAYHLVTWLASITQPVTGPLAVSVAIIVFTLCVRLLLHPLSRAALRGERARAAMQPELQKLQKKYANNPDRLRQEVAKLQEESGVSLFAGCLPMFAQLPFFWVMYQLFSSATVAGEANSLLAGTLFGSPLGAHWPALSGSPVYFGLAALLAVVAWFSSRWQARQSPDSPKFLRLLPYGTVLAAGFVPLAAGLYLLTTTTWTVAERAWLRRPRGENAALTAVSPRDRTREA</sequence>
<dbReference type="EMBL" id="FNON01000007">
    <property type="protein sequence ID" value="SDY89808.1"/>
    <property type="molecule type" value="Genomic_DNA"/>
</dbReference>
<keyword evidence="20" id="KW-1185">Reference proteome</keyword>
<evidence type="ECO:0000256" key="7">
    <source>
        <dbReference type="ARBA" id="ARBA00022927"/>
    </source>
</evidence>
<evidence type="ECO:0000256" key="12">
    <source>
        <dbReference type="ARBA" id="ARBA00026028"/>
    </source>
</evidence>
<dbReference type="Proteomes" id="UP000199515">
    <property type="component" value="Unassembled WGS sequence"/>
</dbReference>
<evidence type="ECO:0000256" key="15">
    <source>
        <dbReference type="ARBA" id="ARBA00033342"/>
    </source>
</evidence>
<protein>
    <recommendedName>
        <fullName evidence="3">Membrane protein insertase YidC</fullName>
    </recommendedName>
    <alternativeName>
        <fullName evidence="15">Foldase YidC</fullName>
    </alternativeName>
    <alternativeName>
        <fullName evidence="14">Membrane integrase YidC</fullName>
    </alternativeName>
    <alternativeName>
        <fullName evidence="13">Membrane protein YidC</fullName>
    </alternativeName>
</protein>
<comment type="similarity">
    <text evidence="2">Belongs to the OXA1/ALB3/YidC family. Type 1 subfamily.</text>
</comment>
<evidence type="ECO:0000256" key="3">
    <source>
        <dbReference type="ARBA" id="ARBA00015325"/>
    </source>
</evidence>
<keyword evidence="5" id="KW-1003">Cell membrane</keyword>
<dbReference type="GO" id="GO:0015031">
    <property type="term" value="P:protein transport"/>
    <property type="evidence" value="ECO:0007669"/>
    <property type="project" value="UniProtKB-KW"/>
</dbReference>
<feature type="domain" description="Membrane insertase YidC/Oxa/ALB C-terminal" evidence="18">
    <location>
        <begin position="34"/>
        <end position="219"/>
    </location>
</feature>
<evidence type="ECO:0000256" key="9">
    <source>
        <dbReference type="ARBA" id="ARBA00023136"/>
    </source>
</evidence>
<feature type="transmembrane region" description="Helical" evidence="17">
    <location>
        <begin position="184"/>
        <end position="205"/>
    </location>
</feature>
<dbReference type="Pfam" id="PF02096">
    <property type="entry name" value="60KD_IMP"/>
    <property type="match status" value="1"/>
</dbReference>
<feature type="transmembrane region" description="Helical" evidence="17">
    <location>
        <begin position="95"/>
        <end position="115"/>
    </location>
</feature>
<dbReference type="STRING" id="589385.SAMN05421504_107362"/>
<comment type="function">
    <text evidence="11">Required for the insertion and/or proper folding and/or complex formation of integral membrane proteins into the membrane. Involved in integration of membrane proteins that insert both dependently and independently of the Sec translocase complex, as well as at least some lipoproteins. Aids folding of multispanning membrane proteins.</text>
</comment>
<dbReference type="GO" id="GO:0051205">
    <property type="term" value="P:protein insertion into membrane"/>
    <property type="evidence" value="ECO:0007669"/>
    <property type="project" value="TreeGrafter"/>
</dbReference>
<dbReference type="InterPro" id="IPR028055">
    <property type="entry name" value="YidC/Oxa/ALB_C"/>
</dbReference>
<keyword evidence="8 17" id="KW-1133">Transmembrane helix</keyword>
<proteinExistence type="inferred from homology"/>
<dbReference type="NCBIfam" id="TIGR03592">
    <property type="entry name" value="yidC_oxa1_cterm"/>
    <property type="match status" value="1"/>
</dbReference>
<dbReference type="RefSeq" id="WP_091294859.1">
    <property type="nucleotide sequence ID" value="NZ_FNON01000007.1"/>
</dbReference>
<keyword evidence="7" id="KW-0653">Protein transport</keyword>
<keyword evidence="4" id="KW-0813">Transport</keyword>
<dbReference type="GO" id="GO:0032977">
    <property type="term" value="F:membrane insertase activity"/>
    <property type="evidence" value="ECO:0007669"/>
    <property type="project" value="InterPro"/>
</dbReference>
<keyword evidence="10" id="KW-0143">Chaperone</keyword>
<dbReference type="PANTHER" id="PTHR12428:SF65">
    <property type="entry name" value="CYTOCHROME C OXIDASE ASSEMBLY PROTEIN COX18, MITOCHONDRIAL"/>
    <property type="match status" value="1"/>
</dbReference>
<name>A0A1H3NLZ1_9PSEU</name>
<dbReference type="GO" id="GO:0005886">
    <property type="term" value="C:plasma membrane"/>
    <property type="evidence" value="ECO:0007669"/>
    <property type="project" value="UniProtKB-SubCell"/>
</dbReference>
<evidence type="ECO:0000256" key="13">
    <source>
        <dbReference type="ARBA" id="ARBA00031538"/>
    </source>
</evidence>
<dbReference type="PANTHER" id="PTHR12428">
    <property type="entry name" value="OXA1"/>
    <property type="match status" value="1"/>
</dbReference>
<keyword evidence="9 17" id="KW-0472">Membrane</keyword>
<comment type="subcellular location">
    <subcellularLocation>
        <location evidence="1">Cell membrane</location>
        <topology evidence="1">Multi-pass membrane protein</topology>
    </subcellularLocation>
    <subcellularLocation>
        <location evidence="16">Membrane</location>
        <topology evidence="16">Multi-pass membrane protein</topology>
    </subcellularLocation>
</comment>
<comment type="subunit">
    <text evidence="12">Interacts with the Sec translocase complex via SecD. Specifically interacts with transmembrane segments of nascent integral membrane proteins during membrane integration.</text>
</comment>
<dbReference type="AlphaFoldDB" id="A0A1H3NLZ1"/>
<evidence type="ECO:0000313" key="19">
    <source>
        <dbReference type="EMBL" id="SDY89808.1"/>
    </source>
</evidence>
<dbReference type="InterPro" id="IPR047196">
    <property type="entry name" value="YidC_ALB_C"/>
</dbReference>
<evidence type="ECO:0000256" key="14">
    <source>
        <dbReference type="ARBA" id="ARBA00033245"/>
    </source>
</evidence>
<evidence type="ECO:0000259" key="18">
    <source>
        <dbReference type="Pfam" id="PF02096"/>
    </source>
</evidence>